<keyword evidence="2 6" id="KW-0812">Transmembrane</keyword>
<comment type="similarity">
    <text evidence="5">Belongs to the SAT4 family.</text>
</comment>
<evidence type="ECO:0000256" key="5">
    <source>
        <dbReference type="ARBA" id="ARBA00038359"/>
    </source>
</evidence>
<feature type="transmembrane region" description="Helical" evidence="6">
    <location>
        <begin position="215"/>
        <end position="233"/>
    </location>
</feature>
<keyword evidence="4 6" id="KW-0472">Membrane</keyword>
<dbReference type="PANTHER" id="PTHR33048:SF155">
    <property type="entry name" value="INTEGRAL MEMBRANE PROTEIN"/>
    <property type="match status" value="1"/>
</dbReference>
<feature type="transmembrane region" description="Helical" evidence="6">
    <location>
        <begin position="253"/>
        <end position="277"/>
    </location>
</feature>
<dbReference type="InterPro" id="IPR049326">
    <property type="entry name" value="Rhodopsin_dom_fungi"/>
</dbReference>
<evidence type="ECO:0000256" key="3">
    <source>
        <dbReference type="ARBA" id="ARBA00022989"/>
    </source>
</evidence>
<comment type="subcellular location">
    <subcellularLocation>
        <location evidence="1">Membrane</location>
        <topology evidence="1">Multi-pass membrane protein</topology>
    </subcellularLocation>
</comment>
<feature type="transmembrane region" description="Helical" evidence="6">
    <location>
        <begin position="183"/>
        <end position="203"/>
    </location>
</feature>
<name>A0ABR4EZ15_9PEZI</name>
<evidence type="ECO:0000313" key="9">
    <source>
        <dbReference type="Proteomes" id="UP001600888"/>
    </source>
</evidence>
<evidence type="ECO:0000256" key="2">
    <source>
        <dbReference type="ARBA" id="ARBA00022692"/>
    </source>
</evidence>
<dbReference type="EMBL" id="JBAWTH010000019">
    <property type="protein sequence ID" value="KAL2287686.1"/>
    <property type="molecule type" value="Genomic_DNA"/>
</dbReference>
<proteinExistence type="inferred from homology"/>
<evidence type="ECO:0000259" key="7">
    <source>
        <dbReference type="Pfam" id="PF20684"/>
    </source>
</evidence>
<accession>A0ABR4EZ15</accession>
<reference evidence="8 9" key="1">
    <citation type="submission" date="2024-03" db="EMBL/GenBank/DDBJ databases">
        <title>A high-quality draft genome sequence of Diaporthe vaccinii, a causative agent of upright dieback and viscid rot disease in cranberry plants.</title>
        <authorList>
            <person name="Sarrasin M."/>
            <person name="Lang B.F."/>
            <person name="Burger G."/>
        </authorList>
    </citation>
    <scope>NUCLEOTIDE SEQUENCE [LARGE SCALE GENOMIC DNA]</scope>
    <source>
        <strain evidence="8 9">IS7</strain>
    </source>
</reference>
<evidence type="ECO:0000256" key="1">
    <source>
        <dbReference type="ARBA" id="ARBA00004141"/>
    </source>
</evidence>
<feature type="transmembrane region" description="Helical" evidence="6">
    <location>
        <begin position="20"/>
        <end position="43"/>
    </location>
</feature>
<dbReference type="Proteomes" id="UP001600888">
    <property type="component" value="Unassembled WGS sequence"/>
</dbReference>
<evidence type="ECO:0000256" key="4">
    <source>
        <dbReference type="ARBA" id="ARBA00023136"/>
    </source>
</evidence>
<feature type="transmembrane region" description="Helical" evidence="6">
    <location>
        <begin position="132"/>
        <end position="154"/>
    </location>
</feature>
<dbReference type="InterPro" id="IPR052337">
    <property type="entry name" value="SAT4-like"/>
</dbReference>
<comment type="caution">
    <text evidence="8">The sequence shown here is derived from an EMBL/GenBank/DDBJ whole genome shotgun (WGS) entry which is preliminary data.</text>
</comment>
<gene>
    <name evidence="8" type="ORF">FJTKL_05056</name>
</gene>
<feature type="domain" description="Rhodopsin" evidence="7">
    <location>
        <begin position="43"/>
        <end position="278"/>
    </location>
</feature>
<sequence length="386" mass="42785">MDNNITPPGMTEEETRAPHARAVLLSMAAAATFFVAARVYGCARIMRRRLYAEEWLSVLSLAIVWLNVSFMTTGLFNGLGRHVVVLSHEQQVRAKFWFTVGTPFSVINLAVSKMSVVSLLCRIFKPGELHKAAMWASVILCLLGFLAVSFMAILGCKPVQASWDPTIKGAKCIQSIQYVQYCYFAAALSAALDLYFAVYPAVVFHRLTCSKRRKFTLSIMLGLGVSAAAAGCYKTSLLGTNASPDFTYDVTYLIIWTTTEGCLMLISACVPTLHPVYERIQQVFRRLMGRATTPQEDVANWEQETDRPAHQMGGFWTEKLDSILRSITSSWATTATTAKTSTVQTRTLEDAATITRPPPVIWYTNIVKSTHGLRSTSREATSYRGV</sequence>
<dbReference type="Pfam" id="PF20684">
    <property type="entry name" value="Fung_rhodopsin"/>
    <property type="match status" value="1"/>
</dbReference>
<organism evidence="8 9">
    <name type="scientific">Diaporthe vaccinii</name>
    <dbReference type="NCBI Taxonomy" id="105482"/>
    <lineage>
        <taxon>Eukaryota</taxon>
        <taxon>Fungi</taxon>
        <taxon>Dikarya</taxon>
        <taxon>Ascomycota</taxon>
        <taxon>Pezizomycotina</taxon>
        <taxon>Sordariomycetes</taxon>
        <taxon>Sordariomycetidae</taxon>
        <taxon>Diaporthales</taxon>
        <taxon>Diaporthaceae</taxon>
        <taxon>Diaporthe</taxon>
        <taxon>Diaporthe eres species complex</taxon>
    </lineage>
</organism>
<feature type="transmembrane region" description="Helical" evidence="6">
    <location>
        <begin position="96"/>
        <end position="120"/>
    </location>
</feature>
<evidence type="ECO:0000313" key="8">
    <source>
        <dbReference type="EMBL" id="KAL2287686.1"/>
    </source>
</evidence>
<keyword evidence="9" id="KW-1185">Reference proteome</keyword>
<feature type="transmembrane region" description="Helical" evidence="6">
    <location>
        <begin position="55"/>
        <end position="76"/>
    </location>
</feature>
<evidence type="ECO:0000256" key="6">
    <source>
        <dbReference type="SAM" id="Phobius"/>
    </source>
</evidence>
<dbReference type="PANTHER" id="PTHR33048">
    <property type="entry name" value="PTH11-LIKE INTEGRAL MEMBRANE PROTEIN (AFU_ORTHOLOGUE AFUA_5G11245)"/>
    <property type="match status" value="1"/>
</dbReference>
<dbReference type="EMBL" id="JBAWTH010000019">
    <property type="protein sequence ID" value="KAL2287685.1"/>
    <property type="molecule type" value="Genomic_DNA"/>
</dbReference>
<keyword evidence="3 6" id="KW-1133">Transmembrane helix</keyword>
<protein>
    <recommendedName>
        <fullName evidence="7">Rhodopsin domain-containing protein</fullName>
    </recommendedName>
</protein>